<gene>
    <name evidence="1" type="ORF">AB1300_07185</name>
</gene>
<comment type="caution">
    <text evidence="1">The sequence shown here is derived from an EMBL/GenBank/DDBJ whole genome shotgun (WGS) entry which is preliminary data.</text>
</comment>
<name>A0ABV3VVI3_9BACI</name>
<dbReference type="EMBL" id="JBFRHK010000003">
    <property type="protein sequence ID" value="MEX3744918.1"/>
    <property type="molecule type" value="Genomic_DNA"/>
</dbReference>
<reference evidence="1 2" key="1">
    <citation type="submission" date="2024-07" db="EMBL/GenBank/DDBJ databases">
        <title>Characterization of a bacterium isolated from hydrolysated instant sea cucumber by whole-genome sequencing and metabolomics.</title>
        <authorList>
            <person name="Luo X."/>
            <person name="Zhang Z."/>
            <person name="Zheng Z."/>
            <person name="Zhang W."/>
            <person name="Ming T."/>
            <person name="Jiao L."/>
            <person name="Su X."/>
            <person name="Kong F."/>
            <person name="Xu J."/>
        </authorList>
    </citation>
    <scope>NUCLEOTIDE SEQUENCE [LARGE SCALE GENOMIC DNA]</scope>
    <source>
        <strain evidence="1 2">XL-2024</strain>
    </source>
</reference>
<proteinExistence type="predicted"/>
<dbReference type="RefSeq" id="WP_368635833.1">
    <property type="nucleotide sequence ID" value="NZ_JBFRHK010000003.1"/>
</dbReference>
<accession>A0ABV3VVI3</accession>
<evidence type="ECO:0000313" key="2">
    <source>
        <dbReference type="Proteomes" id="UP001558534"/>
    </source>
</evidence>
<organism evidence="1 2">
    <name type="scientific">Lysinibacillus xylanilyticus</name>
    <dbReference type="NCBI Taxonomy" id="582475"/>
    <lineage>
        <taxon>Bacteria</taxon>
        <taxon>Bacillati</taxon>
        <taxon>Bacillota</taxon>
        <taxon>Bacilli</taxon>
        <taxon>Bacillales</taxon>
        <taxon>Bacillaceae</taxon>
        <taxon>Lysinibacillus</taxon>
    </lineage>
</organism>
<protein>
    <submittedName>
        <fullName evidence="1">Uncharacterized protein</fullName>
    </submittedName>
</protein>
<dbReference type="Proteomes" id="UP001558534">
    <property type="component" value="Unassembled WGS sequence"/>
</dbReference>
<keyword evidence="2" id="KW-1185">Reference proteome</keyword>
<evidence type="ECO:0000313" key="1">
    <source>
        <dbReference type="EMBL" id="MEX3744918.1"/>
    </source>
</evidence>
<sequence>MTFRKQMTTSESGKMKIQVIRDHLDIVKLQEKMSDIVFDYLDTSNNYQKAMRELDPLYTQVTTFYKAYITERAGEIPSSNTYWHLFIDCCAKLCYFLASSTYYSSNELQKTPEKVEQLLTVAALSLPSIEQEENGQLLLEIFSLYSEVVEDEEKITSLRHAVLEQKGAVKQCLQQFKLFVDNEITG</sequence>